<name>A0A914HQS4_GLORO</name>
<evidence type="ECO:0000256" key="1">
    <source>
        <dbReference type="SAM" id="MobiDB-lite"/>
    </source>
</evidence>
<dbReference type="WBParaSite" id="Gr19_v10_g3035.t1">
    <property type="protein sequence ID" value="Gr19_v10_g3035.t1"/>
    <property type="gene ID" value="Gr19_v10_g3035"/>
</dbReference>
<dbReference type="Pfam" id="PF23663">
    <property type="entry name" value="Znf_SCAND3"/>
    <property type="match status" value="1"/>
</dbReference>
<feature type="domain" description="SCAN" evidence="3">
    <location>
        <begin position="153"/>
        <end position="190"/>
    </location>
</feature>
<dbReference type="Pfam" id="PF00622">
    <property type="entry name" value="SPRY"/>
    <property type="match status" value="1"/>
</dbReference>
<dbReference type="Proteomes" id="UP000887572">
    <property type="component" value="Unplaced"/>
</dbReference>
<evidence type="ECO:0000259" key="2">
    <source>
        <dbReference type="Pfam" id="PF00622"/>
    </source>
</evidence>
<dbReference type="Gene3D" id="2.60.120.920">
    <property type="match status" value="1"/>
</dbReference>
<evidence type="ECO:0000313" key="5">
    <source>
        <dbReference type="WBParaSite" id="Gr19_v10_g3035.t1"/>
    </source>
</evidence>
<accession>A0A914HQS4</accession>
<dbReference type="InterPro" id="IPR057560">
    <property type="entry name" value="Znf_SCAND3"/>
</dbReference>
<proteinExistence type="predicted"/>
<reference evidence="5" key="1">
    <citation type="submission" date="2022-11" db="UniProtKB">
        <authorList>
            <consortium name="WormBaseParasite"/>
        </authorList>
    </citation>
    <scope>IDENTIFICATION</scope>
</reference>
<organism evidence="4 5">
    <name type="scientific">Globodera rostochiensis</name>
    <name type="common">Golden nematode worm</name>
    <name type="synonym">Heterodera rostochiensis</name>
    <dbReference type="NCBI Taxonomy" id="31243"/>
    <lineage>
        <taxon>Eukaryota</taxon>
        <taxon>Metazoa</taxon>
        <taxon>Ecdysozoa</taxon>
        <taxon>Nematoda</taxon>
        <taxon>Chromadorea</taxon>
        <taxon>Rhabditida</taxon>
        <taxon>Tylenchina</taxon>
        <taxon>Tylenchomorpha</taxon>
        <taxon>Tylenchoidea</taxon>
        <taxon>Heteroderidae</taxon>
        <taxon>Heteroderinae</taxon>
        <taxon>Globodera</taxon>
    </lineage>
</organism>
<keyword evidence="4" id="KW-1185">Reference proteome</keyword>
<sequence length="445" mass="48702">MGLTFEQSLIGCGMGFELGCCLQSPLLAQEIELGCWLQIPSLTTAVETICLFPLADVILPHIGTISGHCYQYTMAKWLVLSPSLSQWQRGRAASLPIGLGSGTQLSGAQMAWRSPGWRALNWPPTLLYLLALMTSLPYPVKWRVCCYCNNPTSGAHNCLKCSKPCHAIEPCSFSNAEEEGYGAKVICCDCWLADDIDENANIDNSTPTSSQKSGARETSEATDNNDEPTIPQSLKRRQLTIKNKLDILEFAKKSSIHAASRQHNIGRNNIRDLDSAKRKRLIGGGRKLANADFDETLTDWSPRTVFERSYTEDEACLLPCDSLVGAVSRPAPLIVCTQSALRIQRNDRFAPLPGNGRANKGHLIGLATKQMPLNSLVGMHKGTFAYGNWGEFLGHEVEGCSHFNGRPFIRGKPSFGVGDVVGCGVNLKNGQIIYTKNGRRLGEKE</sequence>
<protein>
    <submittedName>
        <fullName evidence="5">SPRY domain-containing protein</fullName>
    </submittedName>
</protein>
<dbReference type="InterPro" id="IPR013320">
    <property type="entry name" value="ConA-like_dom_sf"/>
</dbReference>
<feature type="region of interest" description="Disordered" evidence="1">
    <location>
        <begin position="201"/>
        <end position="235"/>
    </location>
</feature>
<evidence type="ECO:0000259" key="3">
    <source>
        <dbReference type="Pfam" id="PF23663"/>
    </source>
</evidence>
<evidence type="ECO:0000313" key="4">
    <source>
        <dbReference type="Proteomes" id="UP000887572"/>
    </source>
</evidence>
<dbReference type="AlphaFoldDB" id="A0A914HQS4"/>
<feature type="domain" description="SPRY" evidence="2">
    <location>
        <begin position="362"/>
        <end position="442"/>
    </location>
</feature>
<dbReference type="InterPro" id="IPR003877">
    <property type="entry name" value="SPRY_dom"/>
</dbReference>
<dbReference type="InterPro" id="IPR043136">
    <property type="entry name" value="B30.2/SPRY_sf"/>
</dbReference>
<dbReference type="SUPFAM" id="SSF49899">
    <property type="entry name" value="Concanavalin A-like lectins/glucanases"/>
    <property type="match status" value="1"/>
</dbReference>